<dbReference type="PROSITE" id="PS52052">
    <property type="entry name" value="PEHE"/>
    <property type="match status" value="1"/>
</dbReference>
<feature type="compositionally biased region" description="Basic and acidic residues" evidence="1">
    <location>
        <begin position="826"/>
        <end position="837"/>
    </location>
</feature>
<dbReference type="SMART" id="SM01300">
    <property type="entry name" value="PEHE"/>
    <property type="match status" value="1"/>
</dbReference>
<reference evidence="3" key="1">
    <citation type="submission" date="2025-08" db="UniProtKB">
        <authorList>
            <consortium name="Ensembl"/>
        </authorList>
    </citation>
    <scope>IDENTIFICATION</scope>
</reference>
<dbReference type="Gene3D" id="6.10.250.3170">
    <property type="match status" value="1"/>
</dbReference>
<evidence type="ECO:0000313" key="4">
    <source>
        <dbReference type="Proteomes" id="UP000265020"/>
    </source>
</evidence>
<evidence type="ECO:0000259" key="2">
    <source>
        <dbReference type="PROSITE" id="PS52052"/>
    </source>
</evidence>
<dbReference type="GO" id="GO:0035035">
    <property type="term" value="F:histone acetyltransferase binding"/>
    <property type="evidence" value="ECO:0007669"/>
    <property type="project" value="TreeGrafter"/>
</dbReference>
<feature type="region of interest" description="Disordered" evidence="1">
    <location>
        <begin position="650"/>
        <end position="670"/>
    </location>
</feature>
<dbReference type="OMA" id="WRVVDIQ"/>
<dbReference type="PANTHER" id="PTHR22443:SF16">
    <property type="entry name" value="KAT8 REGULATORY NSL COMPLEX SUBUNIT 1-LIKE PROTEIN"/>
    <property type="match status" value="1"/>
</dbReference>
<dbReference type="Pfam" id="PF15275">
    <property type="entry name" value="PEHE"/>
    <property type="match status" value="1"/>
</dbReference>
<dbReference type="CTD" id="151050"/>
<dbReference type="GeneTree" id="ENSGT00530000063688"/>
<proteinExistence type="predicted"/>
<dbReference type="OrthoDB" id="6022640at2759"/>
<feature type="compositionally biased region" description="Polar residues" evidence="1">
    <location>
        <begin position="892"/>
        <end position="902"/>
    </location>
</feature>
<dbReference type="GO" id="GO:0044545">
    <property type="term" value="C:NSL complex"/>
    <property type="evidence" value="ECO:0007669"/>
    <property type="project" value="TreeGrafter"/>
</dbReference>
<dbReference type="InterPro" id="IPR026180">
    <property type="entry name" value="NSL1"/>
</dbReference>
<dbReference type="InterPro" id="IPR029332">
    <property type="entry name" value="PEHE_dom"/>
</dbReference>
<feature type="compositionally biased region" description="Low complexity" evidence="1">
    <location>
        <begin position="874"/>
        <end position="891"/>
    </location>
</feature>
<dbReference type="Proteomes" id="UP000265020">
    <property type="component" value="Unassembled WGS sequence"/>
</dbReference>
<feature type="region of interest" description="Disordered" evidence="1">
    <location>
        <begin position="870"/>
        <end position="902"/>
    </location>
</feature>
<accession>A0A3Q2GLW8</accession>
<feature type="domain" description="PEHE" evidence="2">
    <location>
        <begin position="737"/>
        <end position="871"/>
    </location>
</feature>
<dbReference type="Ensembl" id="ENSCVAT00000021708.1">
    <property type="protein sequence ID" value="ENSCVAP00000029075.1"/>
    <property type="gene ID" value="ENSCVAG00000016568.1"/>
</dbReference>
<dbReference type="PANTHER" id="PTHR22443">
    <property type="entry name" value="NON-SPECIFIC LETHAL 1, ISOFORM M"/>
    <property type="match status" value="1"/>
</dbReference>
<feature type="compositionally biased region" description="Basic residues" evidence="1">
    <location>
        <begin position="656"/>
        <end position="670"/>
    </location>
</feature>
<keyword evidence="4" id="KW-1185">Reference proteome</keyword>
<dbReference type="STRING" id="28743.ENSCVAP00000029075"/>
<evidence type="ECO:0000313" key="3">
    <source>
        <dbReference type="Ensembl" id="ENSCVAP00000029075.1"/>
    </source>
</evidence>
<feature type="region of interest" description="Disordered" evidence="1">
    <location>
        <begin position="826"/>
        <end position="846"/>
    </location>
</feature>
<organism evidence="3 4">
    <name type="scientific">Cyprinodon variegatus</name>
    <name type="common">Sheepshead minnow</name>
    <dbReference type="NCBI Taxonomy" id="28743"/>
    <lineage>
        <taxon>Eukaryota</taxon>
        <taxon>Metazoa</taxon>
        <taxon>Chordata</taxon>
        <taxon>Craniata</taxon>
        <taxon>Vertebrata</taxon>
        <taxon>Euteleostomi</taxon>
        <taxon>Actinopterygii</taxon>
        <taxon>Neopterygii</taxon>
        <taxon>Teleostei</taxon>
        <taxon>Neoteleostei</taxon>
        <taxon>Acanthomorphata</taxon>
        <taxon>Ovalentaria</taxon>
        <taxon>Atherinomorphae</taxon>
        <taxon>Cyprinodontiformes</taxon>
        <taxon>Cyprinodontidae</taxon>
        <taxon>Cyprinodon</taxon>
    </lineage>
</organism>
<sequence length="902" mass="101040">MAPALTKILKHDHGSYLSSPSASVRMDSDASTIMFTVELEPHMSSTDNWDLQDICLDLCSLSYLDAIDLPAHPVPLARGPTSCSQNETIARPAPASIANLPCFSKCNKESHQVATAFPGASGMFVNPLPEHNSQEAFLLYGHSVQPECWPDGSDVRPSSLIYPSVCPSFSHGEKTFPNPNSMCATNPTMMYEELERLLDLPSTAGLRQLGTGFINPDQLETRNLLEDAAKGQLYKQVELQGRACRLQKKLQALLGEHALKHCSQQLEGLKKHFQLEDVPLENLESVTPPQTHYLPCEESVTSSAFFPEMMDFCESNRIVLKGLQEALDSEATASSSSDDESENDMLLPFRSSSSKMQWLEERAELSSRWTWLQLRLSELDERKKQLVEIHKQIRSTKGSVVLAQSQPLTDRQIQQTLMREMASLSCTVSDTEAEPCSPTRLLYNIEKQSAQLSQIVNSLMPPLSASPLSKQPSKGRNSFTSVHGKDDVFLTGTSNRRTFKSRRLLRVDASCVCARTRPLISYHKRKLLSFTPCNTARSPKARKSLSTLLSTCTCESVCLCSELDCSSRSRFHHVEALSPGKSLGMSSSHHVQKIMAREEWIQKPLVFNSKLLNPPNYGRISSSPRHSRKHKQHVRRNTMGVLGLSPIRSPETAWRQNRRTNQRKRKRRRLFSKDDQDVLYQLCDLGDSSNEMLEENFGQFTLSWASQGKQDRGRVYNINDVVIPMTLSKVEKLQYKDILTPSWRVIDIQALKGTQMGEDQKIEDLSDDVFARRHLALEQKEKRRCPSWGNRGWCRGSTRSASRLSGIRGGVCTSGEESSVERRCSQLDSDEQPRSEEGLQPQAPWESRVFPLDEHEEAVLLSDEVKIPSGWTESSCLSSKPSSSLHSPTQSACTTPPSSGQN</sequence>
<reference evidence="3" key="2">
    <citation type="submission" date="2025-09" db="UniProtKB">
        <authorList>
            <consortium name="Ensembl"/>
        </authorList>
    </citation>
    <scope>IDENTIFICATION</scope>
</reference>
<dbReference type="AlphaFoldDB" id="A0A3Q2GLW8"/>
<dbReference type="GeneID" id="107088029"/>
<dbReference type="RefSeq" id="XP_015235427.1">
    <property type="nucleotide sequence ID" value="XM_015379941.1"/>
</dbReference>
<name>A0A3Q2GLW8_CYPVA</name>
<evidence type="ECO:0000256" key="1">
    <source>
        <dbReference type="SAM" id="MobiDB-lite"/>
    </source>
</evidence>
<dbReference type="KEGG" id="cvg:107088029"/>
<protein>
    <submittedName>
        <fullName evidence="3">KAT8 regulatory NSL complex subunit 1 like</fullName>
    </submittedName>
</protein>